<dbReference type="AlphaFoldDB" id="A0A420MTC5"/>
<dbReference type="Gene3D" id="3.10.129.110">
    <property type="entry name" value="Polyketide synthase dehydratase"/>
    <property type="match status" value="1"/>
</dbReference>
<dbReference type="VEuPathDB" id="FungiDB:FOC4_g10008820"/>
<feature type="region of interest" description="C-terminal hotdog fold" evidence="1">
    <location>
        <begin position="21"/>
        <end position="97"/>
    </location>
</feature>
<dbReference type="InterPro" id="IPR049900">
    <property type="entry name" value="PKS_mFAS_DH"/>
</dbReference>
<gene>
    <name evidence="3" type="ORF">BFJ69_g11114</name>
</gene>
<feature type="domain" description="PKS/mFAS DH" evidence="2">
    <location>
        <begin position="1"/>
        <end position="97"/>
    </location>
</feature>
<dbReference type="Pfam" id="PF14765">
    <property type="entry name" value="PS-DH"/>
    <property type="match status" value="1"/>
</dbReference>
<evidence type="ECO:0000259" key="2">
    <source>
        <dbReference type="PROSITE" id="PS52019"/>
    </source>
</evidence>
<name>A0A420MTC5_FUSOX</name>
<dbReference type="VEuPathDB" id="FungiDB:FOIG_09172"/>
<dbReference type="Proteomes" id="UP000285084">
    <property type="component" value="Unassembled WGS sequence"/>
</dbReference>
<sequence>MNHELALENERNAQAFAQAKDNCQRPARAFLYYTVETIGMRYGPTFRNMTELFAGPSASYGVISIPDTKAIMPMGFEYPFVVHPATLDSALHLLFPS</sequence>
<accession>A0A420MTC5</accession>
<protein>
    <recommendedName>
        <fullName evidence="2">PKS/mFAS DH domain-containing protein</fullName>
    </recommendedName>
</protein>
<feature type="region of interest" description="N-terminal hotdog fold" evidence="1">
    <location>
        <position position="1"/>
    </location>
</feature>
<dbReference type="InterPro" id="IPR042104">
    <property type="entry name" value="PKS_dehydratase_sf"/>
</dbReference>
<reference evidence="3 4" key="1">
    <citation type="journal article" date="2018" name="Sci. Rep.">
        <title>Characterisation of pathogen-specific regions and novel effector candidates in Fusarium oxysporum f. sp. cepae.</title>
        <authorList>
            <person name="Armitage A.D."/>
            <person name="Taylor A."/>
            <person name="Sobczyk M.K."/>
            <person name="Baxter L."/>
            <person name="Greenfield B.P."/>
            <person name="Bates H.J."/>
            <person name="Wilson F."/>
            <person name="Jackson A.C."/>
            <person name="Ott S."/>
            <person name="Harrison R.J."/>
            <person name="Clarkson J.P."/>
        </authorList>
    </citation>
    <scope>NUCLEOTIDE SEQUENCE [LARGE SCALE GENOMIC DNA]</scope>
    <source>
        <strain evidence="3 4">Fo_A13</strain>
    </source>
</reference>
<evidence type="ECO:0000313" key="3">
    <source>
        <dbReference type="EMBL" id="RKK71266.1"/>
    </source>
</evidence>
<comment type="caution">
    <text evidence="3">The sequence shown here is derived from an EMBL/GenBank/DDBJ whole genome shotgun (WGS) entry which is preliminary data.</text>
</comment>
<evidence type="ECO:0000313" key="4">
    <source>
        <dbReference type="Proteomes" id="UP000285084"/>
    </source>
</evidence>
<comment type="caution">
    <text evidence="1">Lacks conserved residue(s) required for the propagation of feature annotation.</text>
</comment>
<proteinExistence type="predicted"/>
<dbReference type="InterPro" id="IPR049551">
    <property type="entry name" value="PKS_DH_C"/>
</dbReference>
<evidence type="ECO:0000256" key="1">
    <source>
        <dbReference type="PROSITE-ProRule" id="PRU01363"/>
    </source>
</evidence>
<dbReference type="PROSITE" id="PS52019">
    <property type="entry name" value="PKS_MFAS_DH"/>
    <property type="match status" value="1"/>
</dbReference>
<organism evidence="3 4">
    <name type="scientific">Fusarium oxysporum</name>
    <name type="common">Fusarium vascular wilt</name>
    <dbReference type="NCBI Taxonomy" id="5507"/>
    <lineage>
        <taxon>Eukaryota</taxon>
        <taxon>Fungi</taxon>
        <taxon>Dikarya</taxon>
        <taxon>Ascomycota</taxon>
        <taxon>Pezizomycotina</taxon>
        <taxon>Sordariomycetes</taxon>
        <taxon>Hypocreomycetidae</taxon>
        <taxon>Hypocreales</taxon>
        <taxon>Nectriaceae</taxon>
        <taxon>Fusarium</taxon>
        <taxon>Fusarium oxysporum species complex</taxon>
    </lineage>
</organism>
<dbReference type="EMBL" id="MRCX01000118">
    <property type="protein sequence ID" value="RKK71266.1"/>
    <property type="molecule type" value="Genomic_DNA"/>
</dbReference>